<keyword evidence="3" id="KW-1185">Reference proteome</keyword>
<evidence type="ECO:0000256" key="1">
    <source>
        <dbReference type="SAM" id="MobiDB-lite"/>
    </source>
</evidence>
<dbReference type="EMBL" id="JANPWB010000012">
    <property type="protein sequence ID" value="KAJ1120195.1"/>
    <property type="molecule type" value="Genomic_DNA"/>
</dbReference>
<dbReference type="AlphaFoldDB" id="A0AAV7NVV8"/>
<reference evidence="2" key="1">
    <citation type="journal article" date="2022" name="bioRxiv">
        <title>Sequencing and chromosome-scale assembly of the giantPleurodeles waltlgenome.</title>
        <authorList>
            <person name="Brown T."/>
            <person name="Elewa A."/>
            <person name="Iarovenko S."/>
            <person name="Subramanian E."/>
            <person name="Araus A.J."/>
            <person name="Petzold A."/>
            <person name="Susuki M."/>
            <person name="Suzuki K.-i.T."/>
            <person name="Hayashi T."/>
            <person name="Toyoda A."/>
            <person name="Oliveira C."/>
            <person name="Osipova E."/>
            <person name="Leigh N.D."/>
            <person name="Simon A."/>
            <person name="Yun M.H."/>
        </authorList>
    </citation>
    <scope>NUCLEOTIDE SEQUENCE</scope>
    <source>
        <strain evidence="2">20211129_DDA</strain>
        <tissue evidence="2">Liver</tissue>
    </source>
</reference>
<evidence type="ECO:0000313" key="3">
    <source>
        <dbReference type="Proteomes" id="UP001066276"/>
    </source>
</evidence>
<accession>A0AAV7NVV8</accession>
<comment type="caution">
    <text evidence="2">The sequence shown here is derived from an EMBL/GenBank/DDBJ whole genome shotgun (WGS) entry which is preliminary data.</text>
</comment>
<evidence type="ECO:0000313" key="2">
    <source>
        <dbReference type="EMBL" id="KAJ1120195.1"/>
    </source>
</evidence>
<dbReference type="Proteomes" id="UP001066276">
    <property type="component" value="Chromosome 8"/>
</dbReference>
<feature type="compositionally biased region" description="Basic and acidic residues" evidence="1">
    <location>
        <begin position="83"/>
        <end position="96"/>
    </location>
</feature>
<feature type="region of interest" description="Disordered" evidence="1">
    <location>
        <begin position="43"/>
        <end position="106"/>
    </location>
</feature>
<organism evidence="2 3">
    <name type="scientific">Pleurodeles waltl</name>
    <name type="common">Iberian ribbed newt</name>
    <dbReference type="NCBI Taxonomy" id="8319"/>
    <lineage>
        <taxon>Eukaryota</taxon>
        <taxon>Metazoa</taxon>
        <taxon>Chordata</taxon>
        <taxon>Craniata</taxon>
        <taxon>Vertebrata</taxon>
        <taxon>Euteleostomi</taxon>
        <taxon>Amphibia</taxon>
        <taxon>Batrachia</taxon>
        <taxon>Caudata</taxon>
        <taxon>Salamandroidea</taxon>
        <taxon>Salamandridae</taxon>
        <taxon>Pleurodelinae</taxon>
        <taxon>Pleurodeles</taxon>
    </lineage>
</organism>
<sequence length="138" mass="15059">MSSSKEASMSEMDVELPVAEAAVKVSEGRWRLWWWCQDVRAGGRDSRANGQAESQEGAEGGELQPVPDEGGGWEQEAVVLAQKDARENGQTQKKESMVGVMGPIPRGVTTEVGTECGKKNDTALQTIKVLQGQQQWER</sequence>
<name>A0AAV7NVV8_PLEWA</name>
<gene>
    <name evidence="2" type="ORF">NDU88_008369</name>
</gene>
<proteinExistence type="predicted"/>
<protein>
    <submittedName>
        <fullName evidence="2">Uncharacterized protein</fullName>
    </submittedName>
</protein>